<evidence type="ECO:0000313" key="5">
    <source>
        <dbReference type="Proteomes" id="UP000178417"/>
    </source>
</evidence>
<sequence>MRKHLLLSCFVLLIGAFVLVGCGQEQPSITTTNAQPSNLKIKGTVYTTELAGGRGAGISGAYVYLSGDAVSSATTTNSLGEYLFSNIPDGDYKLVVTAEGHQRISTTPVYFKEDNATVTDGCIDVDDILLSSRPIAKTITPTPTTSTGTEIDRNPTFVITFNETMEINSVLPSLTINGLRAFSDSGTVPLSASWNNSNTVLTLTTVGSLTANTTCTLDIDPLTSAKDTAGYPLIAGSSSVEEGETLTPVYRVDVGGKPGTPSGLTISSVASKMFTRESTGVNFTDVATVGANAVVLYWDAPTTGPITGYNVYAAYGSTGNYFRVAQTTTPGLSTTLNAITTAIYGVNLSSLDPLSSANVPMINAPLYIKVTAYNGDGESASIEANAKELVPPVLSPLSDDALDTVTKQVLANGYIVDPITTSDTGKAYIYFNEPLDISTVTTSNITVEDGGTYTVSVLAQDNTPLGLSGGGNDRCLVRINSTADITGKVVRVGTGVKDLAGNSSTEASSVTLD</sequence>
<evidence type="ECO:0000313" key="4">
    <source>
        <dbReference type="EMBL" id="OGC22261.1"/>
    </source>
</evidence>
<feature type="signal peptide" evidence="2">
    <location>
        <begin position="1"/>
        <end position="20"/>
    </location>
</feature>
<gene>
    <name evidence="4" type="ORF">A2310_01535</name>
</gene>
<dbReference type="SUPFAM" id="SSF49464">
    <property type="entry name" value="Carboxypeptidase regulatory domain-like"/>
    <property type="match status" value="1"/>
</dbReference>
<dbReference type="Proteomes" id="UP000178417">
    <property type="component" value="Unassembled WGS sequence"/>
</dbReference>
<dbReference type="Gene3D" id="2.60.40.1120">
    <property type="entry name" value="Carboxypeptidase-like, regulatory domain"/>
    <property type="match status" value="1"/>
</dbReference>
<dbReference type="Gene3D" id="2.60.40.10">
    <property type="entry name" value="Immunoglobulins"/>
    <property type="match status" value="1"/>
</dbReference>
<dbReference type="InterPro" id="IPR013783">
    <property type="entry name" value="Ig-like_fold"/>
</dbReference>
<evidence type="ECO:0000256" key="2">
    <source>
        <dbReference type="SAM" id="SignalP"/>
    </source>
</evidence>
<evidence type="ECO:0000259" key="3">
    <source>
        <dbReference type="Pfam" id="PF13205"/>
    </source>
</evidence>
<dbReference type="Pfam" id="PF13620">
    <property type="entry name" value="CarboxypepD_reg"/>
    <property type="match status" value="1"/>
</dbReference>
<comment type="caution">
    <text evidence="4">The sequence shown here is derived from an EMBL/GenBank/DDBJ whole genome shotgun (WGS) entry which is preliminary data.</text>
</comment>
<keyword evidence="1 2" id="KW-0732">Signal</keyword>
<dbReference type="PROSITE" id="PS51257">
    <property type="entry name" value="PROKAR_LIPOPROTEIN"/>
    <property type="match status" value="1"/>
</dbReference>
<proteinExistence type="predicted"/>
<feature type="domain" description="SbsA Ig-like" evidence="3">
    <location>
        <begin position="136"/>
        <end position="235"/>
    </location>
</feature>
<accession>A0A1F4SP94</accession>
<protein>
    <recommendedName>
        <fullName evidence="3">SbsA Ig-like domain-containing protein</fullName>
    </recommendedName>
</protein>
<dbReference type="InterPro" id="IPR032812">
    <property type="entry name" value="SbsA_Ig"/>
</dbReference>
<organism evidence="4 5">
    <name type="scientific">candidate division WOR-1 bacterium RIFOXYB2_FULL_37_13</name>
    <dbReference type="NCBI Taxonomy" id="1802579"/>
    <lineage>
        <taxon>Bacteria</taxon>
        <taxon>Bacillati</taxon>
        <taxon>Saganbacteria</taxon>
    </lineage>
</organism>
<dbReference type="InterPro" id="IPR008969">
    <property type="entry name" value="CarboxyPept-like_regulatory"/>
</dbReference>
<dbReference type="AlphaFoldDB" id="A0A1F4SP94"/>
<dbReference type="SUPFAM" id="SSF49265">
    <property type="entry name" value="Fibronectin type III"/>
    <property type="match status" value="1"/>
</dbReference>
<name>A0A1F4SP94_UNCSA</name>
<dbReference type="Gene3D" id="2.60.40.1220">
    <property type="match status" value="2"/>
</dbReference>
<dbReference type="STRING" id="1802579.A2310_01535"/>
<dbReference type="Pfam" id="PF13205">
    <property type="entry name" value="Big_5"/>
    <property type="match status" value="1"/>
</dbReference>
<reference evidence="4 5" key="1">
    <citation type="journal article" date="2016" name="Nat. Commun.">
        <title>Thousands of microbial genomes shed light on interconnected biogeochemical processes in an aquifer system.</title>
        <authorList>
            <person name="Anantharaman K."/>
            <person name="Brown C.T."/>
            <person name="Hug L.A."/>
            <person name="Sharon I."/>
            <person name="Castelle C.J."/>
            <person name="Probst A.J."/>
            <person name="Thomas B.C."/>
            <person name="Singh A."/>
            <person name="Wilkins M.J."/>
            <person name="Karaoz U."/>
            <person name="Brodie E.L."/>
            <person name="Williams K.H."/>
            <person name="Hubbard S.S."/>
            <person name="Banfield J.F."/>
        </authorList>
    </citation>
    <scope>NUCLEOTIDE SEQUENCE [LARGE SCALE GENOMIC DNA]</scope>
</reference>
<evidence type="ECO:0000256" key="1">
    <source>
        <dbReference type="ARBA" id="ARBA00022729"/>
    </source>
</evidence>
<dbReference type="EMBL" id="MEUB01000030">
    <property type="protein sequence ID" value="OGC22261.1"/>
    <property type="molecule type" value="Genomic_DNA"/>
</dbReference>
<feature type="chain" id="PRO_5009514413" description="SbsA Ig-like domain-containing protein" evidence="2">
    <location>
        <begin position="21"/>
        <end position="513"/>
    </location>
</feature>
<dbReference type="InterPro" id="IPR014755">
    <property type="entry name" value="Cu-Rt/internalin_Ig-like"/>
</dbReference>
<dbReference type="InterPro" id="IPR036116">
    <property type="entry name" value="FN3_sf"/>
</dbReference>